<dbReference type="AlphaFoldDB" id="A0A5E4NMF7"/>
<dbReference type="Proteomes" id="UP000325440">
    <property type="component" value="Unassembled WGS sequence"/>
</dbReference>
<dbReference type="GO" id="GO:0070390">
    <property type="term" value="C:transcription export complex 2"/>
    <property type="evidence" value="ECO:0007669"/>
    <property type="project" value="TreeGrafter"/>
</dbReference>
<accession>A0A5E4NMF7</accession>
<dbReference type="PANTHER" id="PTHR12732:SF0">
    <property type="entry name" value="PCI DOMAIN-CONTAINING PROTEIN 2"/>
    <property type="match status" value="1"/>
</dbReference>
<dbReference type="InterPro" id="IPR000717">
    <property type="entry name" value="PCI_dom"/>
</dbReference>
<dbReference type="GO" id="GO:0000973">
    <property type="term" value="P:post-transcriptional tethering of RNA polymerase II gene DNA at nuclear periphery"/>
    <property type="evidence" value="ECO:0007669"/>
    <property type="project" value="TreeGrafter"/>
</dbReference>
<dbReference type="GO" id="GO:0016973">
    <property type="term" value="P:poly(A)+ mRNA export from nucleus"/>
    <property type="evidence" value="ECO:0007669"/>
    <property type="project" value="TreeGrafter"/>
</dbReference>
<evidence type="ECO:0000259" key="2">
    <source>
        <dbReference type="PROSITE" id="PS50250"/>
    </source>
</evidence>
<reference evidence="3 4" key="1">
    <citation type="submission" date="2019-08" db="EMBL/GenBank/DDBJ databases">
        <authorList>
            <person name="Alioto T."/>
            <person name="Alioto T."/>
            <person name="Gomez Garrido J."/>
        </authorList>
    </citation>
    <scope>NUCLEOTIDE SEQUENCE [LARGE SCALE GENOMIC DNA]</scope>
</reference>
<keyword evidence="4" id="KW-1185">Reference proteome</keyword>
<dbReference type="InterPro" id="IPR045114">
    <property type="entry name" value="Csn12-like"/>
</dbReference>
<dbReference type="GO" id="GO:0006368">
    <property type="term" value="P:transcription elongation by RNA polymerase II"/>
    <property type="evidence" value="ECO:0007669"/>
    <property type="project" value="TreeGrafter"/>
</dbReference>
<feature type="domain" description="PCI" evidence="2">
    <location>
        <begin position="211"/>
        <end position="330"/>
    </location>
</feature>
<evidence type="ECO:0000313" key="3">
    <source>
        <dbReference type="EMBL" id="VVC44905.1"/>
    </source>
</evidence>
<dbReference type="SMART" id="SM00753">
    <property type="entry name" value="PAM"/>
    <property type="match status" value="1"/>
</dbReference>
<evidence type="ECO:0000256" key="1">
    <source>
        <dbReference type="ARBA" id="ARBA00033214"/>
    </source>
</evidence>
<dbReference type="GO" id="GO:0003690">
    <property type="term" value="F:double-stranded DNA binding"/>
    <property type="evidence" value="ECO:0007669"/>
    <property type="project" value="InterPro"/>
</dbReference>
<gene>
    <name evidence="3" type="ORF">CINCED_3A011140</name>
</gene>
<dbReference type="PROSITE" id="PS50250">
    <property type="entry name" value="PCI"/>
    <property type="match status" value="1"/>
</dbReference>
<proteinExistence type="predicted"/>
<name>A0A5E4NMF7_9HEMI</name>
<organism evidence="3 4">
    <name type="scientific">Cinara cedri</name>
    <dbReference type="NCBI Taxonomy" id="506608"/>
    <lineage>
        <taxon>Eukaryota</taxon>
        <taxon>Metazoa</taxon>
        <taxon>Ecdysozoa</taxon>
        <taxon>Arthropoda</taxon>
        <taxon>Hexapoda</taxon>
        <taxon>Insecta</taxon>
        <taxon>Pterygota</taxon>
        <taxon>Neoptera</taxon>
        <taxon>Paraneoptera</taxon>
        <taxon>Hemiptera</taxon>
        <taxon>Sternorrhyncha</taxon>
        <taxon>Aphidomorpha</taxon>
        <taxon>Aphidoidea</taxon>
        <taxon>Aphididae</taxon>
        <taxon>Lachninae</taxon>
        <taxon>Cinara</taxon>
    </lineage>
</organism>
<evidence type="ECO:0000313" key="4">
    <source>
        <dbReference type="Proteomes" id="UP000325440"/>
    </source>
</evidence>
<sequence length="330" mass="38773">MYTEDYVLATTTFYNEENGLALANFFSLRDNSSKDWSQKNTIDDLQKIAEDNELDFEVEIVAHLNVLKAVSEKKYDEAFKGQLAIFQNIVKYLQSSDSENWMVPLANTVCVDLRYLLNAFDTLDSSSKKQKLEKYNDFQKKYIDSMMMYFRICSGDTRAPARHSKRWTIMFIVNQMLKVYHKIKKFHLTTGLTKTILMCPDKNIFPVAHVVTFYYYTGCKEIFEGKFNDARENLIIAFERCYRKSIKNKKLILQKLIPLNMLQGIMPSLNLLKKYDLDVFMDLTTSLKTGNVKLFRECIDKHEVCYMKCGIYLVLQKLINIVYRNLFKKL</sequence>
<dbReference type="GO" id="GO:0003723">
    <property type="term" value="F:RNA binding"/>
    <property type="evidence" value="ECO:0007669"/>
    <property type="project" value="InterPro"/>
</dbReference>
<protein>
    <recommendedName>
        <fullName evidence="1">CSN12-like protein</fullName>
    </recommendedName>
</protein>
<dbReference type="PANTHER" id="PTHR12732">
    <property type="entry name" value="UNCHARACTERIZED PROTEASOME COMPONENT REGION PCI-CONTAINING"/>
    <property type="match status" value="1"/>
</dbReference>
<dbReference type="EMBL" id="CABPRJ010002390">
    <property type="protein sequence ID" value="VVC44905.1"/>
    <property type="molecule type" value="Genomic_DNA"/>
</dbReference>